<dbReference type="Pfam" id="PF07980">
    <property type="entry name" value="SusD_RagB"/>
    <property type="match status" value="1"/>
</dbReference>
<evidence type="ECO:0000256" key="6">
    <source>
        <dbReference type="SAM" id="SignalP"/>
    </source>
</evidence>
<evidence type="ECO:0000256" key="5">
    <source>
        <dbReference type="ARBA" id="ARBA00023237"/>
    </source>
</evidence>
<keyword evidence="5" id="KW-0998">Cell outer membrane</keyword>
<dbReference type="Gene3D" id="2.20.20.130">
    <property type="match status" value="1"/>
</dbReference>
<sequence length="468" mass="51325">MKKIIFGALIFSGIFLNSCADSDLEPTLSTNKPSTEIKTLSDLKGLLGGAYDRMTSETYYGRNVIVFGDVRSDNTYANANSGRFVTSGSMDMINSNADADSAFLQMYGVIATCNIIINSNIAVDPQIANHAAAINYVKGQALALRALVHYDLVRIFGQQHVGIGGGDMNSLGVAYVKEYLNPTQMKPKRSTVGEVKTFIYADLDKALQIMDKTLDTGGKKSIRTVAVNAIKARVALYFGDWSIAKAASNEVLISGAARVLTASEYAESFKINQPANSIFELIFLADDNRGNDSLYNIYNNTAYGDIVVLQDLKNQFSATDVRGTMIGLDAKSRIRNLGKFVKADINVVLFRFEEMLLINAEASFRLNAADPSALTNLNKVATNRGDVGYATVSVDNIILERRKELCFEGFRFDDIARTKMNMPVVDAVRQTYDDLGLPGIAYGSYRYAFPIPLREKNANSNTIQNKGY</sequence>
<dbReference type="InterPro" id="IPR033985">
    <property type="entry name" value="SusD-like_N"/>
</dbReference>
<evidence type="ECO:0000259" key="7">
    <source>
        <dbReference type="Pfam" id="PF07980"/>
    </source>
</evidence>
<accession>A0ABS5CPI1</accession>
<protein>
    <submittedName>
        <fullName evidence="9">RagB/SusD family nutrient uptake outer membrane protein</fullName>
    </submittedName>
</protein>
<reference evidence="9 10" key="1">
    <citation type="submission" date="2021-03" db="EMBL/GenBank/DDBJ databases">
        <title>Flavobacterium Flabelliformis Sp. Nov. And Flavobacterium Geliluteum Sp. Nov., Two Novel Multidrug Resistant Psychrophilic Species Isolated From Antarctica.</title>
        <authorList>
            <person name="Kralova S."/>
            <person name="Busse H.J."/>
            <person name="Bezdicek M."/>
            <person name="Nykrynova M."/>
            <person name="Kroupova E."/>
            <person name="Krsek D."/>
            <person name="Sedlacek I."/>
        </authorList>
    </citation>
    <scope>NUCLEOTIDE SEQUENCE [LARGE SCALE GENOMIC DNA]</scope>
    <source>
        <strain evidence="9 10">P4023</strain>
    </source>
</reference>
<evidence type="ECO:0000313" key="10">
    <source>
        <dbReference type="Proteomes" id="UP000674217"/>
    </source>
</evidence>
<evidence type="ECO:0000259" key="8">
    <source>
        <dbReference type="Pfam" id="PF14322"/>
    </source>
</evidence>
<gene>
    <name evidence="9" type="ORF">J3S90_01790</name>
</gene>
<proteinExistence type="inferred from homology"/>
<dbReference type="SUPFAM" id="SSF48452">
    <property type="entry name" value="TPR-like"/>
    <property type="match status" value="1"/>
</dbReference>
<evidence type="ECO:0000256" key="2">
    <source>
        <dbReference type="ARBA" id="ARBA00006275"/>
    </source>
</evidence>
<evidence type="ECO:0000256" key="1">
    <source>
        <dbReference type="ARBA" id="ARBA00004442"/>
    </source>
</evidence>
<keyword evidence="4" id="KW-0472">Membrane</keyword>
<organism evidence="9 10">
    <name type="scientific">Flavobacterium flabelliforme</name>
    <dbReference type="NCBI Taxonomy" id="2816119"/>
    <lineage>
        <taxon>Bacteria</taxon>
        <taxon>Pseudomonadati</taxon>
        <taxon>Bacteroidota</taxon>
        <taxon>Flavobacteriia</taxon>
        <taxon>Flavobacteriales</taxon>
        <taxon>Flavobacteriaceae</taxon>
        <taxon>Flavobacterium</taxon>
    </lineage>
</organism>
<dbReference type="Proteomes" id="UP000674217">
    <property type="component" value="Unassembled WGS sequence"/>
</dbReference>
<dbReference type="InterPro" id="IPR011990">
    <property type="entry name" value="TPR-like_helical_dom_sf"/>
</dbReference>
<feature type="domain" description="SusD-like N-terminal" evidence="8">
    <location>
        <begin position="35"/>
        <end position="236"/>
    </location>
</feature>
<dbReference type="EMBL" id="JAGFBU010000001">
    <property type="protein sequence ID" value="MBP4140529.1"/>
    <property type="molecule type" value="Genomic_DNA"/>
</dbReference>
<dbReference type="Gene3D" id="1.25.40.390">
    <property type="match status" value="1"/>
</dbReference>
<feature type="domain" description="RagB/SusD" evidence="7">
    <location>
        <begin position="343"/>
        <end position="468"/>
    </location>
</feature>
<comment type="similarity">
    <text evidence="2">Belongs to the SusD family.</text>
</comment>
<dbReference type="CDD" id="cd08977">
    <property type="entry name" value="SusD"/>
    <property type="match status" value="1"/>
</dbReference>
<comment type="caution">
    <text evidence="9">The sequence shown here is derived from an EMBL/GenBank/DDBJ whole genome shotgun (WGS) entry which is preliminary data.</text>
</comment>
<dbReference type="InterPro" id="IPR012944">
    <property type="entry name" value="SusD_RagB_dom"/>
</dbReference>
<evidence type="ECO:0000256" key="3">
    <source>
        <dbReference type="ARBA" id="ARBA00022729"/>
    </source>
</evidence>
<evidence type="ECO:0000313" key="9">
    <source>
        <dbReference type="EMBL" id="MBP4140529.1"/>
    </source>
</evidence>
<dbReference type="RefSeq" id="WP_210644325.1">
    <property type="nucleotide sequence ID" value="NZ_JAGFBU010000001.1"/>
</dbReference>
<keyword evidence="10" id="KW-1185">Reference proteome</keyword>
<name>A0ABS5CPI1_9FLAO</name>
<dbReference type="Gene3D" id="1.25.40.900">
    <property type="match status" value="1"/>
</dbReference>
<keyword evidence="3 6" id="KW-0732">Signal</keyword>
<feature type="signal peptide" evidence="6">
    <location>
        <begin position="1"/>
        <end position="20"/>
    </location>
</feature>
<comment type="subcellular location">
    <subcellularLocation>
        <location evidence="1">Cell outer membrane</location>
    </subcellularLocation>
</comment>
<dbReference type="Pfam" id="PF14322">
    <property type="entry name" value="SusD-like_3"/>
    <property type="match status" value="1"/>
</dbReference>
<evidence type="ECO:0000256" key="4">
    <source>
        <dbReference type="ARBA" id="ARBA00023136"/>
    </source>
</evidence>
<feature type="chain" id="PRO_5045913965" evidence="6">
    <location>
        <begin position="21"/>
        <end position="468"/>
    </location>
</feature>